<gene>
    <name evidence="1" type="ORF">H6H04_13665</name>
</gene>
<keyword evidence="2" id="KW-1185">Reference proteome</keyword>
<evidence type="ECO:0008006" key="3">
    <source>
        <dbReference type="Google" id="ProtNLM"/>
    </source>
</evidence>
<dbReference type="Proteomes" id="UP000607435">
    <property type="component" value="Unassembled WGS sequence"/>
</dbReference>
<dbReference type="PROSITE" id="PS51257">
    <property type="entry name" value="PROKAR_LIPOPROTEIN"/>
    <property type="match status" value="1"/>
</dbReference>
<name>A0ABR6Y3X5_9FLAO</name>
<sequence length="225" mass="26064">MKNIILVTILLSTILSCSSNSKTKEPLTDLKKQELISELQDMLQKDQYNRSFLSAGSLDKKLIDSLNELTTENYIAFKQSHKSELSKQQKDSLWNIQNKIDLDNTNRLYEIVVDYGWLSKTQLDSMVDPMVFLFHTPKKTIVKMQDILLKEVQAKRMEPIKYAMYVDNMRKKAFGKHQLYGTGDEYDSKTNTIAPPIIENIDSTNFERKKIGLLALKKGEYRTNK</sequence>
<reference evidence="1 2" key="1">
    <citation type="submission" date="2020-08" db="EMBL/GenBank/DDBJ databases">
        <title>Winogradskyella ouciana sp. nov., isolated from the hadal seawater of the Mariana Trench.</title>
        <authorList>
            <person name="He X."/>
        </authorList>
    </citation>
    <scope>NUCLEOTIDE SEQUENCE [LARGE SCALE GENOMIC DNA]</scope>
    <source>
        <strain evidence="1 2">KCTC 22026</strain>
    </source>
</reference>
<dbReference type="RefSeq" id="WP_186846556.1">
    <property type="nucleotide sequence ID" value="NZ_JACOME010000004.1"/>
</dbReference>
<proteinExistence type="predicted"/>
<accession>A0ABR6Y3X5</accession>
<comment type="caution">
    <text evidence="1">The sequence shown here is derived from an EMBL/GenBank/DDBJ whole genome shotgun (WGS) entry which is preliminary data.</text>
</comment>
<dbReference type="EMBL" id="JACOME010000004">
    <property type="protein sequence ID" value="MBC3847438.1"/>
    <property type="molecule type" value="Genomic_DNA"/>
</dbReference>
<evidence type="ECO:0000313" key="1">
    <source>
        <dbReference type="EMBL" id="MBC3847438.1"/>
    </source>
</evidence>
<evidence type="ECO:0000313" key="2">
    <source>
        <dbReference type="Proteomes" id="UP000607435"/>
    </source>
</evidence>
<protein>
    <recommendedName>
        <fullName evidence="3">DUF4296 domain-containing protein</fullName>
    </recommendedName>
</protein>
<organism evidence="1 2">
    <name type="scientific">Winogradskyella echinorum</name>
    <dbReference type="NCBI Taxonomy" id="538189"/>
    <lineage>
        <taxon>Bacteria</taxon>
        <taxon>Pseudomonadati</taxon>
        <taxon>Bacteroidota</taxon>
        <taxon>Flavobacteriia</taxon>
        <taxon>Flavobacteriales</taxon>
        <taxon>Flavobacteriaceae</taxon>
        <taxon>Winogradskyella</taxon>
    </lineage>
</organism>